<accession>A0ABW3AWE5</accession>
<keyword evidence="1" id="KW-0812">Transmembrane</keyword>
<dbReference type="RefSeq" id="WP_377117382.1">
    <property type="nucleotide sequence ID" value="NZ_JBHTHZ010000014.1"/>
</dbReference>
<reference evidence="3" key="1">
    <citation type="journal article" date="2019" name="Int. J. Syst. Evol. Microbiol.">
        <title>The Global Catalogue of Microorganisms (GCM) 10K type strain sequencing project: providing services to taxonomists for standard genome sequencing and annotation.</title>
        <authorList>
            <consortium name="The Broad Institute Genomics Platform"/>
            <consortium name="The Broad Institute Genome Sequencing Center for Infectious Disease"/>
            <person name="Wu L."/>
            <person name="Ma J."/>
        </authorList>
    </citation>
    <scope>NUCLEOTIDE SEQUENCE [LARGE SCALE GENOMIC DNA]</scope>
    <source>
        <strain evidence="3">CCUG 61484</strain>
    </source>
</reference>
<evidence type="ECO:0000256" key="1">
    <source>
        <dbReference type="SAM" id="Phobius"/>
    </source>
</evidence>
<gene>
    <name evidence="2" type="ORF">ACFQZX_16410</name>
</gene>
<organism evidence="2 3">
    <name type="scientific">Mucilaginibacter litoreus</name>
    <dbReference type="NCBI Taxonomy" id="1048221"/>
    <lineage>
        <taxon>Bacteria</taxon>
        <taxon>Pseudomonadati</taxon>
        <taxon>Bacteroidota</taxon>
        <taxon>Sphingobacteriia</taxon>
        <taxon>Sphingobacteriales</taxon>
        <taxon>Sphingobacteriaceae</taxon>
        <taxon>Mucilaginibacter</taxon>
    </lineage>
</organism>
<evidence type="ECO:0008006" key="4">
    <source>
        <dbReference type="Google" id="ProtNLM"/>
    </source>
</evidence>
<name>A0ABW3AWE5_9SPHI</name>
<feature type="transmembrane region" description="Helical" evidence="1">
    <location>
        <begin position="6"/>
        <end position="24"/>
    </location>
</feature>
<evidence type="ECO:0000313" key="3">
    <source>
        <dbReference type="Proteomes" id="UP001597010"/>
    </source>
</evidence>
<dbReference type="EMBL" id="JBHTHZ010000014">
    <property type="protein sequence ID" value="MFD0795207.1"/>
    <property type="molecule type" value="Genomic_DNA"/>
</dbReference>
<comment type="caution">
    <text evidence="2">The sequence shown here is derived from an EMBL/GenBank/DDBJ whole genome shotgun (WGS) entry which is preliminary data.</text>
</comment>
<sequence length="52" mass="6061">MQVNYFIIGIVVLIAMGIIILLVLRNRKDEKDFEKDSIEDAELVKRQDPDKD</sequence>
<keyword evidence="1" id="KW-0472">Membrane</keyword>
<keyword evidence="3" id="KW-1185">Reference proteome</keyword>
<keyword evidence="1" id="KW-1133">Transmembrane helix</keyword>
<dbReference type="Proteomes" id="UP001597010">
    <property type="component" value="Unassembled WGS sequence"/>
</dbReference>
<protein>
    <recommendedName>
        <fullName evidence="4">LPXTG-motif cell wall anchor domain-containing protein</fullName>
    </recommendedName>
</protein>
<evidence type="ECO:0000313" key="2">
    <source>
        <dbReference type="EMBL" id="MFD0795207.1"/>
    </source>
</evidence>
<proteinExistence type="predicted"/>